<dbReference type="GO" id="GO:0009236">
    <property type="term" value="P:cobalamin biosynthetic process"/>
    <property type="evidence" value="ECO:0007669"/>
    <property type="project" value="UniProtKB-KW"/>
</dbReference>
<dbReference type="EMBL" id="VTOX01000002">
    <property type="protein sequence ID" value="NKE65627.1"/>
    <property type="molecule type" value="Genomic_DNA"/>
</dbReference>
<accession>A0A7X6DED3</accession>
<keyword evidence="3" id="KW-0169">Cobalamin biosynthesis</keyword>
<protein>
    <recommendedName>
        <fullName evidence="5">CobB/CobQ-like glutamine amidotransferase domain-containing protein</fullName>
    </recommendedName>
</protein>
<dbReference type="Pfam" id="PF07685">
    <property type="entry name" value="GATase_3"/>
    <property type="match status" value="1"/>
</dbReference>
<evidence type="ECO:0000259" key="5">
    <source>
        <dbReference type="Pfam" id="PF07685"/>
    </source>
</evidence>
<evidence type="ECO:0000256" key="1">
    <source>
        <dbReference type="ARBA" id="ARBA00004953"/>
    </source>
</evidence>
<sequence length="202" mass="20934">MNVFNVCVIAYPGAADLDEFRPLEQVPGVRLVRAASRAQAEDAECIVLPGTASTAADLAWLRAQGLDSAIALHAQARRPVLGLGGGMQMIGEALIDTGDIAGNAPGLGLLPLVSVLDRASALVPARLRFGEVIGHWAPLSALELRAAEVRQGRTVQHAGMGAGRVVLPDGIGWQNDQGNVLGLAVHGLFGDPAVLQALFGPF</sequence>
<dbReference type="InterPro" id="IPR029062">
    <property type="entry name" value="Class_I_gatase-like"/>
</dbReference>
<dbReference type="InterPro" id="IPR011698">
    <property type="entry name" value="GATase_3"/>
</dbReference>
<dbReference type="RefSeq" id="WP_168106735.1">
    <property type="nucleotide sequence ID" value="NZ_VTOX01000002.1"/>
</dbReference>
<keyword evidence="7" id="KW-1185">Reference proteome</keyword>
<dbReference type="AlphaFoldDB" id="A0A7X6DED3"/>
<evidence type="ECO:0000256" key="4">
    <source>
        <dbReference type="ARBA" id="ARBA00022962"/>
    </source>
</evidence>
<reference evidence="6 7" key="1">
    <citation type="journal article" date="2020" name="Nature">
        <title>Bacterial chemolithoautotrophy via manganese oxidation.</title>
        <authorList>
            <person name="Yu H."/>
            <person name="Leadbetter J.R."/>
        </authorList>
    </citation>
    <scope>NUCLEOTIDE SEQUENCE [LARGE SCALE GENOMIC DNA]</scope>
    <source>
        <strain evidence="6 7">RBP-1</strain>
    </source>
</reference>
<dbReference type="PROSITE" id="PS51274">
    <property type="entry name" value="GATASE_COBBQ"/>
    <property type="match status" value="1"/>
</dbReference>
<dbReference type="GO" id="GO:0003824">
    <property type="term" value="F:catalytic activity"/>
    <property type="evidence" value="ECO:0007669"/>
    <property type="project" value="InterPro"/>
</dbReference>
<comment type="caution">
    <text evidence="6">The sequence shown here is derived from an EMBL/GenBank/DDBJ whole genome shotgun (WGS) entry which is preliminary data.</text>
</comment>
<feature type="domain" description="CobB/CobQ-like glutamine amidotransferase" evidence="5">
    <location>
        <begin position="6"/>
        <end position="191"/>
    </location>
</feature>
<evidence type="ECO:0000256" key="2">
    <source>
        <dbReference type="ARBA" id="ARBA00006205"/>
    </source>
</evidence>
<gene>
    <name evidence="6" type="ORF">RAMLITH_07305</name>
</gene>
<dbReference type="SUPFAM" id="SSF52317">
    <property type="entry name" value="Class I glutamine amidotransferase-like"/>
    <property type="match status" value="1"/>
</dbReference>
<keyword evidence="4" id="KW-0315">Glutamine amidotransferase</keyword>
<name>A0A7X6DED3_9BURK</name>
<evidence type="ECO:0000256" key="3">
    <source>
        <dbReference type="ARBA" id="ARBA00022573"/>
    </source>
</evidence>
<comment type="similarity">
    <text evidence="2">Belongs to the CobB/CobQ family. CobQ subfamily.</text>
</comment>
<organism evidence="6 7">
    <name type="scientific">Ramlibacter lithotrophicus</name>
    <dbReference type="NCBI Taxonomy" id="2606681"/>
    <lineage>
        <taxon>Bacteria</taxon>
        <taxon>Pseudomonadati</taxon>
        <taxon>Pseudomonadota</taxon>
        <taxon>Betaproteobacteria</taxon>
        <taxon>Burkholderiales</taxon>
        <taxon>Comamonadaceae</taxon>
        <taxon>Ramlibacter</taxon>
    </lineage>
</organism>
<dbReference type="PANTHER" id="PTHR21343">
    <property type="entry name" value="DETHIOBIOTIN SYNTHETASE"/>
    <property type="match status" value="1"/>
</dbReference>
<proteinExistence type="inferred from homology"/>
<comment type="pathway">
    <text evidence="1">Cofactor biosynthesis; adenosylcobalamin biosynthesis.</text>
</comment>
<dbReference type="Gene3D" id="3.40.50.880">
    <property type="match status" value="1"/>
</dbReference>
<evidence type="ECO:0000313" key="6">
    <source>
        <dbReference type="EMBL" id="NKE65627.1"/>
    </source>
</evidence>
<evidence type="ECO:0000313" key="7">
    <source>
        <dbReference type="Proteomes" id="UP000521868"/>
    </source>
</evidence>
<dbReference type="Proteomes" id="UP000521868">
    <property type="component" value="Unassembled WGS sequence"/>
</dbReference>
<dbReference type="PANTHER" id="PTHR21343:SF1">
    <property type="entry name" value="COBYRIC ACID SYNTHASE"/>
    <property type="match status" value="1"/>
</dbReference>